<name>A0A9W7E5I1_9STRA</name>
<evidence type="ECO:0000256" key="4">
    <source>
        <dbReference type="ARBA" id="ARBA00023136"/>
    </source>
</evidence>
<proteinExistence type="predicted"/>
<dbReference type="Proteomes" id="UP001165085">
    <property type="component" value="Unassembled WGS sequence"/>
</dbReference>
<keyword evidence="3 5" id="KW-1133">Transmembrane helix</keyword>
<feature type="transmembrane region" description="Helical" evidence="5">
    <location>
        <begin position="15"/>
        <end position="34"/>
    </location>
</feature>
<organism evidence="7 8">
    <name type="scientific">Triparma strigata</name>
    <dbReference type="NCBI Taxonomy" id="1606541"/>
    <lineage>
        <taxon>Eukaryota</taxon>
        <taxon>Sar</taxon>
        <taxon>Stramenopiles</taxon>
        <taxon>Ochrophyta</taxon>
        <taxon>Bolidophyceae</taxon>
        <taxon>Parmales</taxon>
        <taxon>Triparmaceae</taxon>
        <taxon>Triparma</taxon>
    </lineage>
</organism>
<dbReference type="AlphaFoldDB" id="A0A9W7E5I1"/>
<evidence type="ECO:0000256" key="1">
    <source>
        <dbReference type="ARBA" id="ARBA00004127"/>
    </source>
</evidence>
<feature type="domain" description="CWH43-like N-terminal" evidence="6">
    <location>
        <begin position="16"/>
        <end position="223"/>
    </location>
</feature>
<evidence type="ECO:0000256" key="5">
    <source>
        <dbReference type="SAM" id="Phobius"/>
    </source>
</evidence>
<dbReference type="EMBL" id="BRXY01000083">
    <property type="protein sequence ID" value="GMH63223.1"/>
    <property type="molecule type" value="Genomic_DNA"/>
</dbReference>
<keyword evidence="4 5" id="KW-0472">Membrane</keyword>
<dbReference type="PANTHER" id="PTHR21324">
    <property type="entry name" value="FASTING-INDUCIBLE INTEGRAL MEMBRANE PROTEIN TM6P1-RELATED"/>
    <property type="match status" value="1"/>
</dbReference>
<gene>
    <name evidence="7" type="ORF">TrST_g6339</name>
</gene>
<evidence type="ECO:0000313" key="7">
    <source>
        <dbReference type="EMBL" id="GMH63223.1"/>
    </source>
</evidence>
<keyword evidence="8" id="KW-1185">Reference proteome</keyword>
<dbReference type="GO" id="GO:0012505">
    <property type="term" value="C:endomembrane system"/>
    <property type="evidence" value="ECO:0007669"/>
    <property type="project" value="UniProtKB-SubCell"/>
</dbReference>
<dbReference type="InterPro" id="IPR019402">
    <property type="entry name" value="CWH43_N"/>
</dbReference>
<dbReference type="PANTHER" id="PTHR21324:SF2">
    <property type="entry name" value="EG:22E5.9 PROTEIN"/>
    <property type="match status" value="1"/>
</dbReference>
<feature type="transmembrane region" description="Helical" evidence="5">
    <location>
        <begin position="122"/>
        <end position="142"/>
    </location>
</feature>
<protein>
    <recommendedName>
        <fullName evidence="6">CWH43-like N-terminal domain-containing protein</fullName>
    </recommendedName>
</protein>
<sequence length="250" mass="27533">MPKHKTELQFNPRNLIVFALSITVCAFSVCYDMSIKKKWLKSPELFLSGAINYMPASSIGAFGLILAIVCIPPVMFVRYVQIEEAVPDMRVNKISLYSSWIASFGGFTVACFQARSNIHVHLAGAGIFFAFSLFVVLSQVYIDHVTRDSIKHGTGGMLRKCIALVSVGSLVTMAIQGLMILIEYKGDVSKGTPEGIALPMSIMELTFFATCLAVYATMIPDFGDRRLRLTVVKLSDPEEFVEGEAMKPIV</sequence>
<dbReference type="OrthoDB" id="191706at2759"/>
<feature type="transmembrane region" description="Helical" evidence="5">
    <location>
        <begin position="162"/>
        <end position="184"/>
    </location>
</feature>
<reference evidence="8" key="1">
    <citation type="journal article" date="2023" name="Commun. Biol.">
        <title>Genome analysis of Parmales, the sister group of diatoms, reveals the evolutionary specialization of diatoms from phago-mixotrophs to photoautotrophs.</title>
        <authorList>
            <person name="Ban H."/>
            <person name="Sato S."/>
            <person name="Yoshikawa S."/>
            <person name="Yamada K."/>
            <person name="Nakamura Y."/>
            <person name="Ichinomiya M."/>
            <person name="Sato N."/>
            <person name="Blanc-Mathieu R."/>
            <person name="Endo H."/>
            <person name="Kuwata A."/>
            <person name="Ogata H."/>
        </authorList>
    </citation>
    <scope>NUCLEOTIDE SEQUENCE [LARGE SCALE GENOMIC DNA]</scope>
    <source>
        <strain evidence="8">NIES 3701</strain>
    </source>
</reference>
<evidence type="ECO:0000256" key="3">
    <source>
        <dbReference type="ARBA" id="ARBA00022989"/>
    </source>
</evidence>
<evidence type="ECO:0000313" key="8">
    <source>
        <dbReference type="Proteomes" id="UP001165085"/>
    </source>
</evidence>
<evidence type="ECO:0000259" key="6">
    <source>
        <dbReference type="Pfam" id="PF10277"/>
    </source>
</evidence>
<accession>A0A9W7E5I1</accession>
<dbReference type="Pfam" id="PF10277">
    <property type="entry name" value="Frag1"/>
    <property type="match status" value="1"/>
</dbReference>
<feature type="transmembrane region" description="Helical" evidence="5">
    <location>
        <begin position="97"/>
        <end position="116"/>
    </location>
</feature>
<comment type="caution">
    <text evidence="7">The sequence shown here is derived from an EMBL/GenBank/DDBJ whole genome shotgun (WGS) entry which is preliminary data.</text>
</comment>
<comment type="subcellular location">
    <subcellularLocation>
        <location evidence="1">Endomembrane system</location>
        <topology evidence="1">Multi-pass membrane protein</topology>
    </subcellularLocation>
</comment>
<evidence type="ECO:0000256" key="2">
    <source>
        <dbReference type="ARBA" id="ARBA00022692"/>
    </source>
</evidence>
<keyword evidence="2 5" id="KW-0812">Transmembrane</keyword>
<feature type="transmembrane region" description="Helical" evidence="5">
    <location>
        <begin position="196"/>
        <end position="218"/>
    </location>
</feature>
<dbReference type="InterPro" id="IPR050911">
    <property type="entry name" value="DRAM/TMEM150_Autophagy_Mod"/>
</dbReference>
<feature type="transmembrane region" description="Helical" evidence="5">
    <location>
        <begin position="54"/>
        <end position="76"/>
    </location>
</feature>